<dbReference type="EMBL" id="JAPTGD010000002">
    <property type="protein sequence ID" value="MDU9694222.1"/>
    <property type="molecule type" value="Genomic_DNA"/>
</dbReference>
<dbReference type="RefSeq" id="WP_316911433.1">
    <property type="nucleotide sequence ID" value="NZ_JAPTGD010000002.1"/>
</dbReference>
<proteinExistence type="predicted"/>
<gene>
    <name evidence="1" type="ORF">O0Q50_23840</name>
</gene>
<evidence type="ECO:0000313" key="1">
    <source>
        <dbReference type="EMBL" id="MDU9694222.1"/>
    </source>
</evidence>
<protein>
    <submittedName>
        <fullName evidence="1">UPF0175 family protein</fullName>
    </submittedName>
</protein>
<dbReference type="Proteomes" id="UP001269400">
    <property type="component" value="Unassembled WGS sequence"/>
</dbReference>
<comment type="caution">
    <text evidence="1">The sequence shown here is derived from an EMBL/GenBank/DDBJ whole genome shotgun (WGS) entry which is preliminary data.</text>
</comment>
<dbReference type="AlphaFoldDB" id="A0AAX6NED7"/>
<dbReference type="Pfam" id="PF03683">
    <property type="entry name" value="UPF0175"/>
    <property type="match status" value="1"/>
</dbReference>
<reference evidence="1" key="2">
    <citation type="submission" date="2022-12" db="EMBL/GenBank/DDBJ databases">
        <authorList>
            <person name="Dechsakulwatana C."/>
            <person name="Rungsihiranrut A."/>
            <person name="Muangchinda C."/>
            <person name="Ningthoujam R."/>
            <person name="Klankeo P."/>
            <person name="Pinyakong O."/>
        </authorList>
    </citation>
    <scope>NUCLEOTIDE SEQUENCE</scope>
    <source>
        <strain evidence="1">TL01-2</strain>
    </source>
</reference>
<accession>A0AAX6NED7</accession>
<sequence length="95" mass="11070">MDSDKEMINIPISKELEPLLKDLFEKDNISKNVQVMSSIMLFIKKRVTFARAAELSGYSLNDFGDTLNKLGIDWMEYGEQEYLDDIEVLRSFQQK</sequence>
<organism evidence="1 2">
    <name type="scientific">Priestia aryabhattai</name>
    <name type="common">Bacillus aryabhattai</name>
    <dbReference type="NCBI Taxonomy" id="412384"/>
    <lineage>
        <taxon>Bacteria</taxon>
        <taxon>Bacillati</taxon>
        <taxon>Bacillota</taxon>
        <taxon>Bacilli</taxon>
        <taxon>Bacillales</taxon>
        <taxon>Bacillaceae</taxon>
        <taxon>Priestia</taxon>
    </lineage>
</organism>
<name>A0AAX6NED7_PRIAR</name>
<reference evidence="1" key="1">
    <citation type="journal article" date="2022" name="J Environ Chem Eng">
        <title>Biodegradation of petroleum oil using a constructed nonpathogenic and heavy metal-tolerant bacterial consortium isolated from marine sponges.</title>
        <authorList>
            <person name="Dechsakulwatana C."/>
            <person name="Rungsihiranrut A."/>
            <person name="Muangchinda C."/>
            <person name="Ningthoujam R."/>
            <person name="Klankeo P."/>
            <person name="Pinyakong O."/>
        </authorList>
    </citation>
    <scope>NUCLEOTIDE SEQUENCE</scope>
    <source>
        <strain evidence="1">TL01-2</strain>
    </source>
</reference>
<evidence type="ECO:0000313" key="2">
    <source>
        <dbReference type="Proteomes" id="UP001269400"/>
    </source>
</evidence>
<dbReference type="InterPro" id="IPR005368">
    <property type="entry name" value="UPF0175"/>
</dbReference>